<feature type="transmembrane region" description="Helical" evidence="1">
    <location>
        <begin position="54"/>
        <end position="74"/>
    </location>
</feature>
<reference evidence="3 5" key="2">
    <citation type="submission" date="2018-06" db="EMBL/GenBank/DDBJ databases">
        <authorList>
            <consortium name="Pathogen Informatics"/>
            <person name="Doyle S."/>
        </authorList>
    </citation>
    <scope>NUCLEOTIDE SEQUENCE [LARGE SCALE GENOMIC DNA]</scope>
    <source>
        <strain evidence="3 5">NCTC11460</strain>
    </source>
</reference>
<keyword evidence="1" id="KW-0472">Membrane</keyword>
<evidence type="ECO:0000313" key="3">
    <source>
        <dbReference type="EMBL" id="SUB62038.1"/>
    </source>
</evidence>
<gene>
    <name evidence="2" type="ORF">HMPREF3195_01207</name>
    <name evidence="3" type="ORF">NCTC11460_02034</name>
</gene>
<dbReference type="EMBL" id="LSQZ01000062">
    <property type="protein sequence ID" value="KXI11883.1"/>
    <property type="molecule type" value="Genomic_DNA"/>
</dbReference>
<protein>
    <submittedName>
        <fullName evidence="2">Uncharacterized protein</fullName>
    </submittedName>
</protein>
<accession>A0A135YRA1</accession>
<dbReference type="InterPro" id="IPR045620">
    <property type="entry name" value="DUF6442"/>
</dbReference>
<evidence type="ECO:0000256" key="1">
    <source>
        <dbReference type="SAM" id="Phobius"/>
    </source>
</evidence>
<feature type="transmembrane region" description="Helical" evidence="1">
    <location>
        <begin position="29"/>
        <end position="48"/>
    </location>
</feature>
<feature type="transmembrane region" description="Helical" evidence="1">
    <location>
        <begin position="81"/>
        <end position="99"/>
    </location>
</feature>
<dbReference type="Pfam" id="PF20040">
    <property type="entry name" value="DUF6442"/>
    <property type="match status" value="1"/>
</dbReference>
<dbReference type="STRING" id="1261.HMPREF3195_01207"/>
<keyword evidence="1" id="KW-1133">Transmembrane helix</keyword>
<reference evidence="2 4" key="1">
    <citation type="submission" date="2016-02" db="EMBL/GenBank/DDBJ databases">
        <authorList>
            <person name="Wen L."/>
            <person name="He K."/>
            <person name="Yang H."/>
        </authorList>
    </citation>
    <scope>NUCLEOTIDE SEQUENCE [LARGE SCALE GENOMIC DNA]</scope>
    <source>
        <strain evidence="2 4">MJR8628A</strain>
    </source>
</reference>
<dbReference type="EMBL" id="UGTB01000004">
    <property type="protein sequence ID" value="SUB62038.1"/>
    <property type="molecule type" value="Genomic_DNA"/>
</dbReference>
<dbReference type="RefSeq" id="WP_002842929.1">
    <property type="nucleotide sequence ID" value="NZ_CAMPYD010000018.1"/>
</dbReference>
<evidence type="ECO:0000313" key="2">
    <source>
        <dbReference type="EMBL" id="KXI11883.1"/>
    </source>
</evidence>
<dbReference type="Proteomes" id="UP000255101">
    <property type="component" value="Unassembled WGS sequence"/>
</dbReference>
<organism evidence="2 4">
    <name type="scientific">Peptostreptococcus anaerobius</name>
    <dbReference type="NCBI Taxonomy" id="1261"/>
    <lineage>
        <taxon>Bacteria</taxon>
        <taxon>Bacillati</taxon>
        <taxon>Bacillota</taxon>
        <taxon>Clostridia</taxon>
        <taxon>Peptostreptococcales</taxon>
        <taxon>Peptostreptococcaceae</taxon>
        <taxon>Peptostreptococcus</taxon>
    </lineage>
</organism>
<dbReference type="Proteomes" id="UP000070326">
    <property type="component" value="Unassembled WGS sequence"/>
</dbReference>
<name>A0A135YRA1_9FIRM</name>
<keyword evidence="1" id="KW-0812">Transmembrane</keyword>
<dbReference type="GeneID" id="79842053"/>
<evidence type="ECO:0000313" key="5">
    <source>
        <dbReference type="Proteomes" id="UP000255101"/>
    </source>
</evidence>
<proteinExistence type="predicted"/>
<sequence length="102" mass="11777">MDRDELLKRVRRAEEDEGKIYIEEKGYKWGFKFMMAIIALVLIVNMLSDKRVDYSIFAILFAGNTGTVCASYWYGRSKLSLFGGIFCVGFLICMLYLYVTSL</sequence>
<dbReference type="PATRIC" id="fig|1261.5.peg.1209"/>
<evidence type="ECO:0000313" key="4">
    <source>
        <dbReference type="Proteomes" id="UP000070326"/>
    </source>
</evidence>
<dbReference type="AlphaFoldDB" id="A0A135YRA1"/>